<dbReference type="EMBL" id="OCNH01000001">
    <property type="protein sequence ID" value="SOD81077.1"/>
    <property type="molecule type" value="Genomic_DNA"/>
</dbReference>
<evidence type="ECO:0000313" key="2">
    <source>
        <dbReference type="Proteomes" id="UP000219452"/>
    </source>
</evidence>
<organism evidence="1 2">
    <name type="scientific">Spirosoma fluviale</name>
    <dbReference type="NCBI Taxonomy" id="1597977"/>
    <lineage>
        <taxon>Bacteria</taxon>
        <taxon>Pseudomonadati</taxon>
        <taxon>Bacteroidota</taxon>
        <taxon>Cytophagia</taxon>
        <taxon>Cytophagales</taxon>
        <taxon>Cytophagaceae</taxon>
        <taxon>Spirosoma</taxon>
    </lineage>
</organism>
<gene>
    <name evidence="1" type="ORF">SAMN06269250_1666</name>
</gene>
<protein>
    <submittedName>
        <fullName evidence="1">Uncharacterized protein</fullName>
    </submittedName>
</protein>
<accession>A0A286FCV7</accession>
<reference evidence="2" key="1">
    <citation type="submission" date="2017-09" db="EMBL/GenBank/DDBJ databases">
        <authorList>
            <person name="Varghese N."/>
            <person name="Submissions S."/>
        </authorList>
    </citation>
    <scope>NUCLEOTIDE SEQUENCE [LARGE SCALE GENOMIC DNA]</scope>
    <source>
        <strain evidence="2">DSM 29961</strain>
    </source>
</reference>
<keyword evidence="2" id="KW-1185">Reference proteome</keyword>
<evidence type="ECO:0000313" key="1">
    <source>
        <dbReference type="EMBL" id="SOD81077.1"/>
    </source>
</evidence>
<dbReference type="AlphaFoldDB" id="A0A286FCV7"/>
<name>A0A286FCV7_9BACT</name>
<sequence length="73" mass="8147">MISLTILVSSVVLLSLESCNNELTASSRSEQKGLLSDWIWMLMPPVLVNSVPISLSTDKHCVSLFCRYCKDSR</sequence>
<proteinExistence type="predicted"/>
<dbReference type="Proteomes" id="UP000219452">
    <property type="component" value="Unassembled WGS sequence"/>
</dbReference>